<proteinExistence type="predicted"/>
<gene>
    <name evidence="1" type="ORF">TSUD_181230</name>
</gene>
<evidence type="ECO:0000313" key="1">
    <source>
        <dbReference type="EMBL" id="GAU23934.1"/>
    </source>
</evidence>
<organism evidence="1 2">
    <name type="scientific">Trifolium subterraneum</name>
    <name type="common">Subterranean clover</name>
    <dbReference type="NCBI Taxonomy" id="3900"/>
    <lineage>
        <taxon>Eukaryota</taxon>
        <taxon>Viridiplantae</taxon>
        <taxon>Streptophyta</taxon>
        <taxon>Embryophyta</taxon>
        <taxon>Tracheophyta</taxon>
        <taxon>Spermatophyta</taxon>
        <taxon>Magnoliopsida</taxon>
        <taxon>eudicotyledons</taxon>
        <taxon>Gunneridae</taxon>
        <taxon>Pentapetalae</taxon>
        <taxon>rosids</taxon>
        <taxon>fabids</taxon>
        <taxon>Fabales</taxon>
        <taxon>Fabaceae</taxon>
        <taxon>Papilionoideae</taxon>
        <taxon>50 kb inversion clade</taxon>
        <taxon>NPAAA clade</taxon>
        <taxon>Hologalegina</taxon>
        <taxon>IRL clade</taxon>
        <taxon>Trifolieae</taxon>
        <taxon>Trifolium</taxon>
    </lineage>
</organism>
<keyword evidence="2" id="KW-1185">Reference proteome</keyword>
<name>A0A2Z6LW46_TRISU</name>
<dbReference type="AlphaFoldDB" id="A0A2Z6LW46"/>
<reference evidence="2" key="1">
    <citation type="journal article" date="2017" name="Front. Plant Sci.">
        <title>Climate Clever Clovers: New Paradigm to Reduce the Environmental Footprint of Ruminants by Breeding Low Methanogenic Forages Utilizing Haplotype Variation.</title>
        <authorList>
            <person name="Kaur P."/>
            <person name="Appels R."/>
            <person name="Bayer P.E."/>
            <person name="Keeble-Gagnere G."/>
            <person name="Wang J."/>
            <person name="Hirakawa H."/>
            <person name="Shirasawa K."/>
            <person name="Vercoe P."/>
            <person name="Stefanova K."/>
            <person name="Durmic Z."/>
            <person name="Nichols P."/>
            <person name="Revell C."/>
            <person name="Isobe S.N."/>
            <person name="Edwards D."/>
            <person name="Erskine W."/>
        </authorList>
    </citation>
    <scope>NUCLEOTIDE SEQUENCE [LARGE SCALE GENOMIC DNA]</scope>
    <source>
        <strain evidence="2">cv. Daliak</strain>
    </source>
</reference>
<accession>A0A2Z6LW46</accession>
<protein>
    <recommendedName>
        <fullName evidence="3">Leucine-rich repeat-containing N-terminal plant-type domain-containing protein</fullName>
    </recommendedName>
</protein>
<dbReference type="OrthoDB" id="676979at2759"/>
<sequence length="71" mass="8532">MTLFLRYYKEFDDRVPLHFGKLINLTHLDHANCSLKGLIPPELEWYHMPAQKNFNNIHKEGVNFFHEPHNN</sequence>
<evidence type="ECO:0008006" key="3">
    <source>
        <dbReference type="Google" id="ProtNLM"/>
    </source>
</evidence>
<dbReference type="Proteomes" id="UP000242715">
    <property type="component" value="Unassembled WGS sequence"/>
</dbReference>
<dbReference type="EMBL" id="DF973281">
    <property type="protein sequence ID" value="GAU23934.1"/>
    <property type="molecule type" value="Genomic_DNA"/>
</dbReference>
<evidence type="ECO:0000313" key="2">
    <source>
        <dbReference type="Proteomes" id="UP000242715"/>
    </source>
</evidence>